<evidence type="ECO:0000313" key="3">
    <source>
        <dbReference type="EMBL" id="PWW83068.1"/>
    </source>
</evidence>
<name>A0A317T9G2_9CHLB</name>
<organism evidence="3 4">
    <name type="scientific">Prosthecochloris marina</name>
    <dbReference type="NCBI Taxonomy" id="2017681"/>
    <lineage>
        <taxon>Bacteria</taxon>
        <taxon>Pseudomonadati</taxon>
        <taxon>Chlorobiota</taxon>
        <taxon>Chlorobiia</taxon>
        <taxon>Chlorobiales</taxon>
        <taxon>Chlorobiaceae</taxon>
        <taxon>Prosthecochloris</taxon>
    </lineage>
</organism>
<dbReference type="Gene3D" id="1.20.141.10">
    <property type="entry name" value="Chitosanase, subunit A, domain 1"/>
    <property type="match status" value="1"/>
</dbReference>
<dbReference type="Pfam" id="PF09374">
    <property type="entry name" value="PG_binding_3"/>
    <property type="match status" value="1"/>
</dbReference>
<dbReference type="EMBL" id="PDNZ01000001">
    <property type="protein sequence ID" value="PWW83068.1"/>
    <property type="molecule type" value="Genomic_DNA"/>
</dbReference>
<sequence length="187" mass="21520">MAEFQKAYLETIGDEGGFTLHNVSGDAGGDTFAGIAKNYHPEWSGWPLVHAGKGQTEECREQVRAFYKSKYWDAMRGDEIEHQAVAETIYNFGMNSSIKKSLMYSQYCLDCEPDGEIGPITLGAINKMSREEIELFVSQHVLMRIGHRLKRISQNRSQLKFIRGWLKRDLRMLDDFINVNQYFGIRQ</sequence>
<proteinExistence type="predicted"/>
<reference evidence="4" key="1">
    <citation type="submission" date="2017-10" db="EMBL/GenBank/DDBJ databases">
        <authorList>
            <person name="Gaisin V.A."/>
            <person name="Rysina M.S."/>
            <person name="Grouzdev D.S."/>
        </authorList>
    </citation>
    <scope>NUCLEOTIDE SEQUENCE [LARGE SCALE GENOMIC DNA]</scope>
    <source>
        <strain evidence="4">V1</strain>
    </source>
</reference>
<dbReference type="AlphaFoldDB" id="A0A317T9G2"/>
<dbReference type="OrthoDB" id="672438at2"/>
<dbReference type="Pfam" id="PF05838">
    <property type="entry name" value="Glyco_hydro_108"/>
    <property type="match status" value="1"/>
</dbReference>
<evidence type="ECO:0000259" key="1">
    <source>
        <dbReference type="Pfam" id="PF05838"/>
    </source>
</evidence>
<dbReference type="RefSeq" id="WP_110021952.1">
    <property type="nucleotide sequence ID" value="NZ_PDNZ01000001.1"/>
</dbReference>
<dbReference type="InterPro" id="IPR023346">
    <property type="entry name" value="Lysozyme-like_dom_sf"/>
</dbReference>
<dbReference type="InterPro" id="IPR018537">
    <property type="entry name" value="Peptidoglycan-bd_3"/>
</dbReference>
<dbReference type="InterPro" id="IPR008565">
    <property type="entry name" value="TtsA-like_GH18_dom"/>
</dbReference>
<evidence type="ECO:0000259" key="2">
    <source>
        <dbReference type="Pfam" id="PF09374"/>
    </source>
</evidence>
<evidence type="ECO:0000313" key="4">
    <source>
        <dbReference type="Proteomes" id="UP000246278"/>
    </source>
</evidence>
<dbReference type="SUPFAM" id="SSF53955">
    <property type="entry name" value="Lysozyme-like"/>
    <property type="match status" value="1"/>
</dbReference>
<dbReference type="Proteomes" id="UP000246278">
    <property type="component" value="Unassembled WGS sequence"/>
</dbReference>
<comment type="caution">
    <text evidence="3">The sequence shown here is derived from an EMBL/GenBank/DDBJ whole genome shotgun (WGS) entry which is preliminary data.</text>
</comment>
<keyword evidence="4" id="KW-1185">Reference proteome</keyword>
<gene>
    <name evidence="3" type="ORF">CR164_00450</name>
</gene>
<feature type="domain" description="TtsA-like Glycoside hydrolase family 108" evidence="1">
    <location>
        <begin position="10"/>
        <end position="96"/>
    </location>
</feature>
<protein>
    <submittedName>
        <fullName evidence="3">Uncharacterized protein</fullName>
    </submittedName>
</protein>
<feature type="domain" description="Peptidoglycan binding" evidence="2">
    <location>
        <begin position="109"/>
        <end position="168"/>
    </location>
</feature>
<accession>A0A317T9G2</accession>